<dbReference type="AlphaFoldDB" id="A0A1X1Y9S7"/>
<sequence length="59" mass="7006">MGYVKIFDDAISHPLQLLFIGLRFKTDLLNQLFERHIDRWGKLCEILPFVRLVGKTKYV</sequence>
<dbReference type="EMBL" id="LQPE01000038">
    <property type="protein sequence ID" value="ORW07774.1"/>
    <property type="molecule type" value="Genomic_DNA"/>
</dbReference>
<name>A0A1X1Y9S7_9MYCO</name>
<dbReference type="Proteomes" id="UP000193487">
    <property type="component" value="Unassembled WGS sequence"/>
</dbReference>
<organism evidence="1 2">
    <name type="scientific">Mycobacterium kyorinense</name>
    <dbReference type="NCBI Taxonomy" id="487514"/>
    <lineage>
        <taxon>Bacteria</taxon>
        <taxon>Bacillati</taxon>
        <taxon>Actinomycetota</taxon>
        <taxon>Actinomycetes</taxon>
        <taxon>Mycobacteriales</taxon>
        <taxon>Mycobacteriaceae</taxon>
        <taxon>Mycobacterium</taxon>
    </lineage>
</organism>
<reference evidence="1 2" key="1">
    <citation type="submission" date="2016-01" db="EMBL/GenBank/DDBJ databases">
        <title>The new phylogeny of the genus Mycobacterium.</title>
        <authorList>
            <person name="Tarcisio F."/>
            <person name="Conor M."/>
            <person name="Antonella G."/>
            <person name="Elisabetta G."/>
            <person name="Giulia F.S."/>
            <person name="Sara T."/>
            <person name="Anna F."/>
            <person name="Clotilde B."/>
            <person name="Roberto B."/>
            <person name="Veronica D.S."/>
            <person name="Fabio R."/>
            <person name="Monica P."/>
            <person name="Olivier J."/>
            <person name="Enrico T."/>
            <person name="Nicola S."/>
        </authorList>
    </citation>
    <scope>NUCLEOTIDE SEQUENCE [LARGE SCALE GENOMIC DNA]</scope>
    <source>
        <strain evidence="1 2">DSM 45166</strain>
    </source>
</reference>
<keyword evidence="2" id="KW-1185">Reference proteome</keyword>
<comment type="caution">
    <text evidence="1">The sequence shown here is derived from an EMBL/GenBank/DDBJ whole genome shotgun (WGS) entry which is preliminary data.</text>
</comment>
<accession>A0A1X1Y9S7</accession>
<proteinExistence type="predicted"/>
<evidence type="ECO:0000313" key="2">
    <source>
        <dbReference type="Proteomes" id="UP000193487"/>
    </source>
</evidence>
<gene>
    <name evidence="1" type="ORF">AWC14_24000</name>
</gene>
<evidence type="ECO:0000313" key="1">
    <source>
        <dbReference type="EMBL" id="ORW07774.1"/>
    </source>
</evidence>
<protein>
    <submittedName>
        <fullName evidence="1">Uncharacterized protein</fullName>
    </submittedName>
</protein>